<dbReference type="WBParaSite" id="JU765_v2.g16399.t1">
    <property type="protein sequence ID" value="JU765_v2.g16399.t1"/>
    <property type="gene ID" value="JU765_v2.g16399"/>
</dbReference>
<reference evidence="2" key="1">
    <citation type="submission" date="2022-11" db="UniProtKB">
        <authorList>
            <consortium name="WormBaseParasite"/>
        </authorList>
    </citation>
    <scope>IDENTIFICATION</scope>
</reference>
<evidence type="ECO:0000313" key="2">
    <source>
        <dbReference type="WBParaSite" id="JU765_v2.g16399.t1"/>
    </source>
</evidence>
<accession>A0AC34QHI1</accession>
<sequence>MLGSSRFGDPQLERVYQVQQLIQSCTLLLHVLFVITAALLFLALNHLANPDLALLLFVILAASALILQAILLLASNETKPNVINLAIVWLFCVVIGTVAAGGQSALIPSIIANLILYTVIVLDLPITTFLAVSVSLIQIIGFVLFPVEPFTIHQLLATILIHGWCNFVGIYLYLTRNRLCRAAFLNARNALMSQKESVNESDKMERLLGSALPDHIISAVKSQIGINVPKLYVEHYTQTTVVYAKLYGLEAILGQISVQDAVRLLNEFDSKIEALVKKNGLIRIQSDAIIAVAGIPESENEHAEKACQFAWELVHLLRSFCEATTAEIYVKIGVGTGETSSGIIGANKWHYEIVGNALATAVEMEEKALPGQIFLTKSTAELVNATFGLENVDERCQRLIPTARVASTISNGLLFPNYRRFSLSTIPQAINRLLGAASVNPLGSNNKNSILVNSVEQRLLQGRRKKKIIENSNESFEEDDGEIINKWTLCFEDKSIEESFHLVIDRWFIPGLAISILFLVIYGLYQVLVMPRLIISLALIIFTLAVMFLILLMLYVNYFENFCYFITRTAVGHTISISLIITLLFVCGAVNVFSCPALRINPVCFNVFYSVLSCVLWMISTAVFIRYNSLCLIFALLAGTAIYTLQMFVSHPDLYINYSMTVGWRIEFDLIIGLATLSVFLYLQARRTEKVIRLDFLSLMKSVKEAKQLEWFEHLNEVILLNILPHHVAYSYINRPDPYCHLCHSVGILSLQIGQPSDWQSDNGFNKLNRLIYQLDKLLENFPGIEKIRSSNCNYAAAVGVLPEITRNVHDTPFTIGDLLAFLTDFALLSRKIIENEGVGVKIGIDYGSALSVVIGADRPRYDVIGMPCIRANVLMNAASEFGIIVSEEIYLALRPRNYNFAHNHPISVDQRLIGYTFADFLNQKVANPALRNVSTVNSISGSNDVQIHEETTQSTSVPMDLSPSPSDSRYFGSNFPVNATTIGVTAHNPLEMFTSMNSSMSSEMYSIDVSIESDSEIEWITPESMIYDKMKRETNGVGNNNVSPSNNRRFWPSIKSLSYKGDRAKQYSDFSETDLKEGSANLSRRQKKFKPSYSRNGPKIPSWFNSRTSLNSDVSQSLEGSLAALDQLNAAAKRVDRMLMELAHVDGSNGNVQDKPFPTVLGTYSSCKSINVGSKRELSSACHTEYDNAESDGACSDSEIVTFSRLEELKSVLKGFNNKPKNENKTNKRSARFANRTFSKTDAGNEADVDSNCSSLASSRMFDKYRWTSAHSIGYENEYEFANDLENGFADVVELPGQSKAVGADSDFTPMDADDSENEQEQNARQEVEAISRDICKNFGEFQLANFSDIDA</sequence>
<protein>
    <submittedName>
        <fullName evidence="2">Adenylate cyclase</fullName>
    </submittedName>
</protein>
<name>A0AC34QHI1_9BILA</name>
<evidence type="ECO:0000313" key="1">
    <source>
        <dbReference type="Proteomes" id="UP000887576"/>
    </source>
</evidence>
<proteinExistence type="predicted"/>
<dbReference type="Proteomes" id="UP000887576">
    <property type="component" value="Unplaced"/>
</dbReference>
<organism evidence="1 2">
    <name type="scientific">Panagrolaimus sp. JU765</name>
    <dbReference type="NCBI Taxonomy" id="591449"/>
    <lineage>
        <taxon>Eukaryota</taxon>
        <taxon>Metazoa</taxon>
        <taxon>Ecdysozoa</taxon>
        <taxon>Nematoda</taxon>
        <taxon>Chromadorea</taxon>
        <taxon>Rhabditida</taxon>
        <taxon>Tylenchina</taxon>
        <taxon>Panagrolaimomorpha</taxon>
        <taxon>Panagrolaimoidea</taxon>
        <taxon>Panagrolaimidae</taxon>
        <taxon>Panagrolaimus</taxon>
    </lineage>
</organism>